<dbReference type="GO" id="GO:0003676">
    <property type="term" value="F:nucleic acid binding"/>
    <property type="evidence" value="ECO:0007669"/>
    <property type="project" value="InterPro"/>
</dbReference>
<dbReference type="Gene3D" id="3.30.420.10">
    <property type="entry name" value="Ribonuclease H-like superfamily/Ribonuclease H"/>
    <property type="match status" value="1"/>
</dbReference>
<name>A0A0D0DQ48_9AGAM</name>
<reference evidence="2" key="2">
    <citation type="submission" date="2015-01" db="EMBL/GenBank/DDBJ databases">
        <title>Evolutionary Origins and Diversification of the Mycorrhizal Mutualists.</title>
        <authorList>
            <consortium name="DOE Joint Genome Institute"/>
            <consortium name="Mycorrhizal Genomics Consortium"/>
            <person name="Kohler A."/>
            <person name="Kuo A."/>
            <person name="Nagy L.G."/>
            <person name="Floudas D."/>
            <person name="Copeland A."/>
            <person name="Barry K.W."/>
            <person name="Cichocki N."/>
            <person name="Veneault-Fourrey C."/>
            <person name="LaButti K."/>
            <person name="Lindquist E.A."/>
            <person name="Lipzen A."/>
            <person name="Lundell T."/>
            <person name="Morin E."/>
            <person name="Murat C."/>
            <person name="Riley R."/>
            <person name="Ohm R."/>
            <person name="Sun H."/>
            <person name="Tunlid A."/>
            <person name="Henrissat B."/>
            <person name="Grigoriev I.V."/>
            <person name="Hibbett D.S."/>
            <person name="Martin F."/>
        </authorList>
    </citation>
    <scope>NUCLEOTIDE SEQUENCE [LARGE SCALE GENOMIC DNA]</scope>
    <source>
        <strain evidence="2">Ve08.2h10</strain>
    </source>
</reference>
<dbReference type="PANTHER" id="PTHR35871:SF1">
    <property type="entry name" value="CXC1-LIKE CYSTEINE CLUSTER ASSOCIATED WITH KDZ TRANSPOSASES DOMAIN-CONTAINING PROTEIN"/>
    <property type="match status" value="1"/>
</dbReference>
<sequence>MLASQQDFKEEKPLIQTIIEEAGHKCWFLPKFHCELNLIEMYWGWVKARFHINSDSTFPIAKCLVPEILDACPVNMICAFFRKSWRYMDAYRKGLNARQAEFAVKKYRSHRRCGPAMMMDLGVLVN</sequence>
<dbReference type="EMBL" id="KN825114">
    <property type="protein sequence ID" value="KIK94348.1"/>
    <property type="molecule type" value="Genomic_DNA"/>
</dbReference>
<protein>
    <submittedName>
        <fullName evidence="1">Unplaced genomic scaffold scaffold_292, whole genome shotgun sequence</fullName>
    </submittedName>
</protein>
<accession>A0A0D0DQ48</accession>
<dbReference type="PANTHER" id="PTHR35871">
    <property type="entry name" value="EXPRESSED PROTEIN"/>
    <property type="match status" value="1"/>
</dbReference>
<dbReference type="OrthoDB" id="2449121at2759"/>
<keyword evidence="2" id="KW-1185">Reference proteome</keyword>
<dbReference type="AlphaFoldDB" id="A0A0D0DQ48"/>
<dbReference type="InterPro" id="IPR036397">
    <property type="entry name" value="RNaseH_sf"/>
</dbReference>
<dbReference type="STRING" id="930991.A0A0D0DQ48"/>
<evidence type="ECO:0000313" key="1">
    <source>
        <dbReference type="EMBL" id="KIK94348.1"/>
    </source>
</evidence>
<proteinExistence type="predicted"/>
<gene>
    <name evidence="1" type="ORF">PAXRUDRAFT_143045</name>
</gene>
<evidence type="ECO:0000313" key="2">
    <source>
        <dbReference type="Proteomes" id="UP000054538"/>
    </source>
</evidence>
<dbReference type="InParanoid" id="A0A0D0DQ48"/>
<dbReference type="Proteomes" id="UP000054538">
    <property type="component" value="Unassembled WGS sequence"/>
</dbReference>
<reference evidence="1 2" key="1">
    <citation type="submission" date="2014-04" db="EMBL/GenBank/DDBJ databases">
        <authorList>
            <consortium name="DOE Joint Genome Institute"/>
            <person name="Kuo A."/>
            <person name="Kohler A."/>
            <person name="Jargeat P."/>
            <person name="Nagy L.G."/>
            <person name="Floudas D."/>
            <person name="Copeland A."/>
            <person name="Barry K.W."/>
            <person name="Cichocki N."/>
            <person name="Veneault-Fourrey C."/>
            <person name="LaButti K."/>
            <person name="Lindquist E.A."/>
            <person name="Lipzen A."/>
            <person name="Lundell T."/>
            <person name="Morin E."/>
            <person name="Murat C."/>
            <person name="Sun H."/>
            <person name="Tunlid A."/>
            <person name="Henrissat B."/>
            <person name="Grigoriev I.V."/>
            <person name="Hibbett D.S."/>
            <person name="Martin F."/>
            <person name="Nordberg H.P."/>
            <person name="Cantor M.N."/>
            <person name="Hua S.X."/>
        </authorList>
    </citation>
    <scope>NUCLEOTIDE SEQUENCE [LARGE SCALE GENOMIC DNA]</scope>
    <source>
        <strain evidence="1 2">Ve08.2h10</strain>
    </source>
</reference>
<organism evidence="1 2">
    <name type="scientific">Paxillus rubicundulus Ve08.2h10</name>
    <dbReference type="NCBI Taxonomy" id="930991"/>
    <lineage>
        <taxon>Eukaryota</taxon>
        <taxon>Fungi</taxon>
        <taxon>Dikarya</taxon>
        <taxon>Basidiomycota</taxon>
        <taxon>Agaricomycotina</taxon>
        <taxon>Agaricomycetes</taxon>
        <taxon>Agaricomycetidae</taxon>
        <taxon>Boletales</taxon>
        <taxon>Paxilineae</taxon>
        <taxon>Paxillaceae</taxon>
        <taxon>Paxillus</taxon>
    </lineage>
</organism>
<dbReference type="HOGENOM" id="CLU_005726_8_1_1"/>